<dbReference type="EMBL" id="BMAV01020024">
    <property type="protein sequence ID" value="GFY73388.1"/>
    <property type="molecule type" value="Genomic_DNA"/>
</dbReference>
<name>A0A8X6YJA5_9ARAC</name>
<reference evidence="2" key="1">
    <citation type="submission" date="2020-08" db="EMBL/GenBank/DDBJ databases">
        <title>Multicomponent nature underlies the extraordinary mechanical properties of spider dragline silk.</title>
        <authorList>
            <person name="Kono N."/>
            <person name="Nakamura H."/>
            <person name="Mori M."/>
            <person name="Yoshida Y."/>
            <person name="Ohtoshi R."/>
            <person name="Malay A.D."/>
            <person name="Moran D.A.P."/>
            <person name="Tomita M."/>
            <person name="Numata K."/>
            <person name="Arakawa K."/>
        </authorList>
    </citation>
    <scope>NUCLEOTIDE SEQUENCE</scope>
</reference>
<gene>
    <name evidence="2" type="ORF">TNIN_405961</name>
</gene>
<proteinExistence type="predicted"/>
<keyword evidence="1" id="KW-0812">Transmembrane</keyword>
<feature type="transmembrane region" description="Helical" evidence="1">
    <location>
        <begin position="32"/>
        <end position="51"/>
    </location>
</feature>
<comment type="caution">
    <text evidence="2">The sequence shown here is derived from an EMBL/GenBank/DDBJ whole genome shotgun (WGS) entry which is preliminary data.</text>
</comment>
<dbReference type="Proteomes" id="UP000886998">
    <property type="component" value="Unassembled WGS sequence"/>
</dbReference>
<keyword evidence="1" id="KW-1133">Transmembrane helix</keyword>
<protein>
    <submittedName>
        <fullName evidence="2">Uncharacterized protein</fullName>
    </submittedName>
</protein>
<accession>A0A8X6YJA5</accession>
<evidence type="ECO:0000313" key="3">
    <source>
        <dbReference type="Proteomes" id="UP000886998"/>
    </source>
</evidence>
<evidence type="ECO:0000313" key="2">
    <source>
        <dbReference type="EMBL" id="GFY73388.1"/>
    </source>
</evidence>
<organism evidence="2 3">
    <name type="scientific">Trichonephila inaurata madagascariensis</name>
    <dbReference type="NCBI Taxonomy" id="2747483"/>
    <lineage>
        <taxon>Eukaryota</taxon>
        <taxon>Metazoa</taxon>
        <taxon>Ecdysozoa</taxon>
        <taxon>Arthropoda</taxon>
        <taxon>Chelicerata</taxon>
        <taxon>Arachnida</taxon>
        <taxon>Araneae</taxon>
        <taxon>Araneomorphae</taxon>
        <taxon>Entelegynae</taxon>
        <taxon>Araneoidea</taxon>
        <taxon>Nephilidae</taxon>
        <taxon>Trichonephila</taxon>
        <taxon>Trichonephila inaurata</taxon>
    </lineage>
</organism>
<feature type="transmembrane region" description="Helical" evidence="1">
    <location>
        <begin position="122"/>
        <end position="141"/>
    </location>
</feature>
<keyword evidence="1" id="KW-0472">Membrane</keyword>
<dbReference type="AlphaFoldDB" id="A0A8X6YJA5"/>
<evidence type="ECO:0000256" key="1">
    <source>
        <dbReference type="SAM" id="Phobius"/>
    </source>
</evidence>
<feature type="transmembrane region" description="Helical" evidence="1">
    <location>
        <begin position="82"/>
        <end position="102"/>
    </location>
</feature>
<keyword evidence="3" id="KW-1185">Reference proteome</keyword>
<sequence>MYVYGWAEKYENDEAYYMFTWMFSRNPEPRHMIILIFWNHIIPAGLIRFFLGRVKNELMSRNELELFEKRKNYSLCLGDRKCVRLLLCVCSYYSFSSIALIYREAVRFATNFDPIPDCMTALVEAFPFFMMALESFIFVLYEFSEDKEFGSVWDDGKGDGRKPRKNLKQR</sequence>